<feature type="domain" description="Morc S5" evidence="6">
    <location>
        <begin position="342"/>
        <end position="457"/>
    </location>
</feature>
<proteinExistence type="predicted"/>
<keyword evidence="4" id="KW-0539">Nucleus</keyword>
<evidence type="ECO:0000256" key="1">
    <source>
        <dbReference type="ARBA" id="ARBA00004123"/>
    </source>
</evidence>
<dbReference type="SUPFAM" id="SSF55874">
    <property type="entry name" value="ATPase domain of HSP90 chaperone/DNA topoisomerase II/histidine kinase"/>
    <property type="match status" value="1"/>
</dbReference>
<feature type="coiled-coil region" evidence="5">
    <location>
        <begin position="293"/>
        <end position="320"/>
    </location>
</feature>
<dbReference type="GO" id="GO:0005634">
    <property type="term" value="C:nucleus"/>
    <property type="evidence" value="ECO:0007669"/>
    <property type="project" value="UniProtKB-SubCell"/>
</dbReference>
<gene>
    <name evidence="7" type="ORF">EB796_013674</name>
</gene>
<evidence type="ECO:0000259" key="6">
    <source>
        <dbReference type="Pfam" id="PF17942"/>
    </source>
</evidence>
<evidence type="ECO:0000256" key="4">
    <source>
        <dbReference type="ARBA" id="ARBA00023242"/>
    </source>
</evidence>
<evidence type="ECO:0000256" key="5">
    <source>
        <dbReference type="SAM" id="Coils"/>
    </source>
</evidence>
<evidence type="ECO:0000313" key="8">
    <source>
        <dbReference type="Proteomes" id="UP000593567"/>
    </source>
</evidence>
<accession>A0A7J7JPW2</accession>
<evidence type="ECO:0000256" key="3">
    <source>
        <dbReference type="ARBA" id="ARBA00023054"/>
    </source>
</evidence>
<keyword evidence="8" id="KW-1185">Reference proteome</keyword>
<evidence type="ECO:0000313" key="7">
    <source>
        <dbReference type="EMBL" id="KAF6028027.1"/>
    </source>
</evidence>
<dbReference type="OrthoDB" id="10251809at2759"/>
<comment type="subcellular location">
    <subcellularLocation>
        <location evidence="1">Nucleus</location>
    </subcellularLocation>
</comment>
<keyword evidence="3 5" id="KW-0175">Coiled coil</keyword>
<dbReference type="Pfam" id="PF13589">
    <property type="entry name" value="HATPase_c_3"/>
    <property type="match status" value="1"/>
</dbReference>
<reference evidence="7" key="1">
    <citation type="submission" date="2020-06" db="EMBL/GenBank/DDBJ databases">
        <title>Draft genome of Bugula neritina, a colonial animal packing powerful symbionts and potential medicines.</title>
        <authorList>
            <person name="Rayko M."/>
        </authorList>
    </citation>
    <scope>NUCLEOTIDE SEQUENCE [LARGE SCALE GENOMIC DNA]</scope>
    <source>
        <strain evidence="7">Kwan_BN1</strain>
    </source>
</reference>
<dbReference type="Pfam" id="PF17942">
    <property type="entry name" value="Morc6_S5"/>
    <property type="match status" value="1"/>
</dbReference>
<evidence type="ECO:0000256" key="2">
    <source>
        <dbReference type="ARBA" id="ARBA00022723"/>
    </source>
</evidence>
<dbReference type="InterPro" id="IPR036890">
    <property type="entry name" value="HATPase_C_sf"/>
</dbReference>
<sequence length="476" mass="54051">MLLLKRMDEYGSLNTASLGTEYLMTNATTHSFIFGAMAELVDNARDAGSKTLEIYTEESEDRSGGPMLCFKDDGCGMSKEEAESVIVFGSSRKTDQEEPIGMYGNGLKSGSMRLGKDMILFTKKDGVLTCLMISRTFYEAESVTQIKVPVPSFHASTKTMVGSDRKKHSVEVSLITKYSPFKTELSLLSQFNSLKGDSGTLVIIYNLSTTPNGELELDFSSDPVDIKASVQLDHENSEDDDVIERRSFRAYASILYKSPRMKIILQKKRVRTRLLAYSLYLPKRILVNYKSFKNQNERQINEAKKQIEVTRRKLTEIQSQISTVTKNSSNVANRNVMMQVRRLQNVEAEHQQQLAERQGIMELRKKQAKKSEQLEFHFGLNANERYHDGIFFYNSDRLIKMYVKEGTLQSKEEITYRGIIAVVSVPKSSLLPTHNKQDFNDHAEYKKLKKCVDQAMQQTGGVPLVRRRSTRLGGRG</sequence>
<dbReference type="Proteomes" id="UP000593567">
    <property type="component" value="Unassembled WGS sequence"/>
</dbReference>
<dbReference type="PANTHER" id="PTHR23337">
    <property type="entry name" value="ZINC FINGER CW-TYPE COILED-COIL DOMAIN PROTEIN 1"/>
    <property type="match status" value="1"/>
</dbReference>
<keyword evidence="2" id="KW-0479">Metal-binding</keyword>
<dbReference type="EMBL" id="VXIV02001997">
    <property type="protein sequence ID" value="KAF6028027.1"/>
    <property type="molecule type" value="Genomic_DNA"/>
</dbReference>
<dbReference type="GO" id="GO:0046872">
    <property type="term" value="F:metal ion binding"/>
    <property type="evidence" value="ECO:0007669"/>
    <property type="project" value="UniProtKB-KW"/>
</dbReference>
<dbReference type="AlphaFoldDB" id="A0A7J7JPW2"/>
<comment type="caution">
    <text evidence="7">The sequence shown here is derived from an EMBL/GenBank/DDBJ whole genome shotgun (WGS) entry which is preliminary data.</text>
</comment>
<organism evidence="7 8">
    <name type="scientific">Bugula neritina</name>
    <name type="common">Brown bryozoan</name>
    <name type="synonym">Sertularia neritina</name>
    <dbReference type="NCBI Taxonomy" id="10212"/>
    <lineage>
        <taxon>Eukaryota</taxon>
        <taxon>Metazoa</taxon>
        <taxon>Spiralia</taxon>
        <taxon>Lophotrochozoa</taxon>
        <taxon>Bryozoa</taxon>
        <taxon>Gymnolaemata</taxon>
        <taxon>Cheilostomatida</taxon>
        <taxon>Flustrina</taxon>
        <taxon>Buguloidea</taxon>
        <taxon>Bugulidae</taxon>
        <taxon>Bugula</taxon>
    </lineage>
</organism>
<dbReference type="PANTHER" id="PTHR23337:SF3">
    <property type="entry name" value="MORC FAMILY CW-TYPE ZINC FINGER 2"/>
    <property type="match status" value="1"/>
</dbReference>
<protein>
    <submittedName>
        <fullName evidence="7">MORC2</fullName>
    </submittedName>
</protein>
<dbReference type="InterPro" id="IPR041006">
    <property type="entry name" value="Morc_S5"/>
</dbReference>
<dbReference type="Gene3D" id="3.30.565.10">
    <property type="entry name" value="Histidine kinase-like ATPase, C-terminal domain"/>
    <property type="match status" value="1"/>
</dbReference>
<name>A0A7J7JPW2_BUGNE</name>